<keyword evidence="8 13" id="KW-0406">Ion transport</keyword>
<evidence type="ECO:0000256" key="12">
    <source>
        <dbReference type="ARBA" id="ARBA00037847"/>
    </source>
</evidence>
<evidence type="ECO:0000256" key="2">
    <source>
        <dbReference type="ARBA" id="ARBA00022448"/>
    </source>
</evidence>
<evidence type="ECO:0000256" key="13">
    <source>
        <dbReference type="HAMAP-Rule" id="MF_01398"/>
    </source>
</evidence>
<keyword evidence="5 13" id="KW-0812">Transmembrane</keyword>
<dbReference type="Pfam" id="PF00430">
    <property type="entry name" value="ATP-synt_B"/>
    <property type="match status" value="1"/>
</dbReference>
<keyword evidence="15" id="KW-0175">Coiled coil</keyword>
<dbReference type="Proteomes" id="UP000077384">
    <property type="component" value="Unassembled WGS sequence"/>
</dbReference>
<dbReference type="EMBL" id="LITQ01000024">
    <property type="protein sequence ID" value="OAA91748.1"/>
    <property type="molecule type" value="Genomic_DNA"/>
</dbReference>
<evidence type="ECO:0000256" key="11">
    <source>
        <dbReference type="ARBA" id="ARBA00025198"/>
    </source>
</evidence>
<dbReference type="Gene3D" id="1.20.5.620">
    <property type="entry name" value="F1F0 ATP synthase subunit B, membrane domain"/>
    <property type="match status" value="1"/>
</dbReference>
<evidence type="ECO:0000313" key="16">
    <source>
        <dbReference type="EMBL" id="OAA91748.1"/>
    </source>
</evidence>
<keyword evidence="10 13" id="KW-0066">ATP synthesis</keyword>
<comment type="function">
    <text evidence="11 13">F(1)F(0) ATP synthase produces ATP from ADP in the presence of a proton or sodium gradient. F-type ATPases consist of two structural domains, F(1) containing the extramembraneous catalytic core and F(0) containing the membrane proton channel, linked together by a central stalk and a peripheral stalk. During catalysis, ATP synthesis in the catalytic domain of F(1) is coupled via a rotary mechanism of the central stalk subunits to proton translocation.</text>
</comment>
<dbReference type="NCBIfam" id="TIGR01144">
    <property type="entry name" value="ATP_synt_b"/>
    <property type="match status" value="1"/>
</dbReference>
<evidence type="ECO:0000256" key="4">
    <source>
        <dbReference type="ARBA" id="ARBA00022547"/>
    </source>
</evidence>
<comment type="subunit">
    <text evidence="13">F-type ATPases have 2 components, F(1) - the catalytic core - and F(0) - the membrane proton channel. F(1) has five subunits: alpha(3), beta(3), gamma(1), delta(1), epsilon(1). F(0) has three main subunits: a(1), b(2) and c(10-14). The alpha and beta chains form an alternating ring which encloses part of the gamma chain. F(1) is attached to F(0) by a central stalk formed by the gamma and epsilon chains, while a peripheral stalk is formed by the delta and b chains.</text>
</comment>
<comment type="similarity">
    <text evidence="1 13 14">Belongs to the ATPase B chain family.</text>
</comment>
<evidence type="ECO:0000256" key="3">
    <source>
        <dbReference type="ARBA" id="ARBA00022475"/>
    </source>
</evidence>
<dbReference type="PANTHER" id="PTHR33445">
    <property type="entry name" value="ATP SYNTHASE SUBUNIT B', CHLOROPLASTIC"/>
    <property type="match status" value="1"/>
</dbReference>
<organism evidence="16 18">
    <name type="scientific">Clostridium coskatii</name>
    <dbReference type="NCBI Taxonomy" id="1705578"/>
    <lineage>
        <taxon>Bacteria</taxon>
        <taxon>Bacillati</taxon>
        <taxon>Bacillota</taxon>
        <taxon>Clostridia</taxon>
        <taxon>Eubacteriales</taxon>
        <taxon>Clostridiaceae</taxon>
        <taxon>Clostridium</taxon>
    </lineage>
</organism>
<evidence type="ECO:0000313" key="18">
    <source>
        <dbReference type="Proteomes" id="UP000077384"/>
    </source>
</evidence>
<comment type="function">
    <text evidence="13">Component of the F(0) channel, it forms part of the peripheral stalk, linking F(1) to F(0).</text>
</comment>
<keyword evidence="7 13" id="KW-1133">Transmembrane helix</keyword>
<sequence>MEFNMQIDWTTVVITIINFIILYFILKHFFFKPVNNTITNRQQEIDNKIRTADENEKKSKQLVTQHQELLKNSKQEGKAIVEDYKNKADKVSENIVNDAQKEAQLILDRAKVEAEREREKAKDDIKNQVVDLALLVSSKALEGSINEQQHRKLIEDFIAKVGI</sequence>
<comment type="subcellular location">
    <subcellularLocation>
        <location evidence="13">Cell membrane</location>
        <topology evidence="13">Single-pass membrane protein</topology>
    </subcellularLocation>
    <subcellularLocation>
        <location evidence="12">Endomembrane system</location>
        <topology evidence="12">Single-pass membrane protein</topology>
    </subcellularLocation>
</comment>
<keyword evidence="2 13" id="KW-0813">Transport</keyword>
<keyword evidence="9 13" id="KW-0472">Membrane</keyword>
<protein>
    <recommendedName>
        <fullName evidence="13">ATP synthase subunit b</fullName>
    </recommendedName>
    <alternativeName>
        <fullName evidence="13">ATP synthase F(0) sector subunit b</fullName>
    </alternativeName>
    <alternativeName>
        <fullName evidence="13">ATPase subunit I</fullName>
    </alternativeName>
    <alternativeName>
        <fullName evidence="13">F-type ATPase subunit b</fullName>
        <shortName evidence="13">F-ATPase subunit b</shortName>
    </alternativeName>
</protein>
<reference evidence="17 19" key="2">
    <citation type="journal article" date="2016" name="Front. Microbiol.">
        <title>Industrial Acetogenic Biocatalysts: A Comparative Metabolic and Genomic Analysis.</title>
        <authorList>
            <person name="Bengelsdorf F."/>
            <person name="Poehlein A."/>
            <person name="Sonja S."/>
            <person name="Erz C."/>
            <person name="Hummel T."/>
            <person name="Hoffmeister S."/>
            <person name="Daniel R."/>
            <person name="Durre P."/>
        </authorList>
    </citation>
    <scope>NUCLEOTIDE SEQUENCE [LARGE SCALE GENOMIC DNA]</scope>
    <source>
        <strain evidence="17 19">PTA-10522</strain>
    </source>
</reference>
<feature type="coiled-coil region" evidence="15">
    <location>
        <begin position="100"/>
        <end position="131"/>
    </location>
</feature>
<keyword evidence="4 13" id="KW-0138">CF(0)</keyword>
<dbReference type="EMBL" id="LROR01000018">
    <property type="protein sequence ID" value="OBR97697.1"/>
    <property type="molecule type" value="Genomic_DNA"/>
</dbReference>
<comment type="caution">
    <text evidence="16">The sequence shown here is derived from an EMBL/GenBank/DDBJ whole genome shotgun (WGS) entry which is preliminary data.</text>
</comment>
<evidence type="ECO:0000256" key="5">
    <source>
        <dbReference type="ARBA" id="ARBA00022692"/>
    </source>
</evidence>
<evidence type="ECO:0000256" key="9">
    <source>
        <dbReference type="ARBA" id="ARBA00023136"/>
    </source>
</evidence>
<dbReference type="HAMAP" id="MF_01398">
    <property type="entry name" value="ATP_synth_b_bprime"/>
    <property type="match status" value="1"/>
</dbReference>
<evidence type="ECO:0000256" key="14">
    <source>
        <dbReference type="RuleBase" id="RU003848"/>
    </source>
</evidence>
<dbReference type="AlphaFoldDB" id="A0A166S785"/>
<keyword evidence="3 13" id="KW-1003">Cell membrane</keyword>
<accession>A0A166S785</accession>
<evidence type="ECO:0000256" key="7">
    <source>
        <dbReference type="ARBA" id="ARBA00022989"/>
    </source>
</evidence>
<dbReference type="GO" id="GO:0012505">
    <property type="term" value="C:endomembrane system"/>
    <property type="evidence" value="ECO:0007669"/>
    <property type="project" value="UniProtKB-SubCell"/>
</dbReference>
<dbReference type="GO" id="GO:0005886">
    <property type="term" value="C:plasma membrane"/>
    <property type="evidence" value="ECO:0007669"/>
    <property type="project" value="UniProtKB-SubCell"/>
</dbReference>
<evidence type="ECO:0000256" key="8">
    <source>
        <dbReference type="ARBA" id="ARBA00023065"/>
    </source>
</evidence>
<evidence type="ECO:0000256" key="15">
    <source>
        <dbReference type="SAM" id="Coils"/>
    </source>
</evidence>
<dbReference type="Proteomes" id="UP000093694">
    <property type="component" value="Unassembled WGS sequence"/>
</dbReference>
<dbReference type="InterPro" id="IPR028987">
    <property type="entry name" value="ATP_synth_B-like_membr_sf"/>
</dbReference>
<dbReference type="SUPFAM" id="SSF81573">
    <property type="entry name" value="F1F0 ATP synthase subunit B, membrane domain"/>
    <property type="match status" value="1"/>
</dbReference>
<name>A0A166S785_9CLOT</name>
<evidence type="ECO:0000313" key="17">
    <source>
        <dbReference type="EMBL" id="OBR97697.1"/>
    </source>
</evidence>
<evidence type="ECO:0000313" key="19">
    <source>
        <dbReference type="Proteomes" id="UP000093694"/>
    </source>
</evidence>
<dbReference type="InterPro" id="IPR005864">
    <property type="entry name" value="ATP_synth_F0_bsu_bac"/>
</dbReference>
<proteinExistence type="inferred from homology"/>
<dbReference type="CDD" id="cd06503">
    <property type="entry name" value="ATP-synt_Fo_b"/>
    <property type="match status" value="1"/>
</dbReference>
<dbReference type="InterPro" id="IPR002146">
    <property type="entry name" value="ATP_synth_b/b'su_bac/chlpt"/>
</dbReference>
<keyword evidence="19" id="KW-1185">Reference proteome</keyword>
<feature type="transmembrane region" description="Helical" evidence="13">
    <location>
        <begin position="6"/>
        <end position="26"/>
    </location>
</feature>
<dbReference type="NCBIfam" id="NF009992">
    <property type="entry name" value="PRK13461.1"/>
    <property type="match status" value="1"/>
</dbReference>
<dbReference type="GO" id="GO:0046961">
    <property type="term" value="F:proton-transporting ATPase activity, rotational mechanism"/>
    <property type="evidence" value="ECO:0007669"/>
    <property type="project" value="TreeGrafter"/>
</dbReference>
<evidence type="ECO:0000256" key="10">
    <source>
        <dbReference type="ARBA" id="ARBA00023310"/>
    </source>
</evidence>
<reference evidence="16 18" key="1">
    <citation type="journal article" date="2015" name="Biotechnol. Bioeng.">
        <title>Genome sequence and phenotypic characterization of Caulobacter segnis.</title>
        <authorList>
            <person name="Patel S."/>
            <person name="Fletcher B."/>
            <person name="Scott D.C."/>
            <person name="Ely B."/>
        </authorList>
    </citation>
    <scope>NUCLEOTIDE SEQUENCE [LARGE SCALE GENOMIC DNA]</scope>
    <source>
        <strain evidence="16 18">PS02</strain>
    </source>
</reference>
<evidence type="ECO:0000256" key="1">
    <source>
        <dbReference type="ARBA" id="ARBA00005513"/>
    </source>
</evidence>
<dbReference type="InterPro" id="IPR050059">
    <property type="entry name" value="ATP_synthase_B_chain"/>
</dbReference>
<dbReference type="PANTHER" id="PTHR33445:SF1">
    <property type="entry name" value="ATP SYNTHASE SUBUNIT B"/>
    <property type="match status" value="1"/>
</dbReference>
<dbReference type="GO" id="GO:0045259">
    <property type="term" value="C:proton-transporting ATP synthase complex"/>
    <property type="evidence" value="ECO:0007669"/>
    <property type="project" value="UniProtKB-KW"/>
</dbReference>
<evidence type="ECO:0000256" key="6">
    <source>
        <dbReference type="ARBA" id="ARBA00022781"/>
    </source>
</evidence>
<gene>
    <name evidence="13 16" type="primary">atpF</name>
    <name evidence="17" type="ORF">CLCOS_01670</name>
    <name evidence="16" type="ORF">WX73_01633</name>
</gene>
<dbReference type="GO" id="GO:0046933">
    <property type="term" value="F:proton-transporting ATP synthase activity, rotational mechanism"/>
    <property type="evidence" value="ECO:0007669"/>
    <property type="project" value="UniProtKB-UniRule"/>
</dbReference>
<keyword evidence="6 13" id="KW-0375">Hydrogen ion transport</keyword>
<dbReference type="PATRIC" id="fig|1705578.3.peg.1888"/>